<name>A0AAV5UWF2_9BILA</name>
<evidence type="ECO:0000313" key="1">
    <source>
        <dbReference type="EMBL" id="GMT10044.1"/>
    </source>
</evidence>
<protein>
    <submittedName>
        <fullName evidence="1">Uncharacterized protein</fullName>
    </submittedName>
</protein>
<reference evidence="1" key="1">
    <citation type="submission" date="2023-10" db="EMBL/GenBank/DDBJ databases">
        <title>Genome assembly of Pristionchus species.</title>
        <authorList>
            <person name="Yoshida K."/>
            <person name="Sommer R.J."/>
        </authorList>
    </citation>
    <scope>NUCLEOTIDE SEQUENCE</scope>
    <source>
        <strain evidence="1">RS5133</strain>
    </source>
</reference>
<dbReference type="AlphaFoldDB" id="A0AAV5UWF2"/>
<dbReference type="Proteomes" id="UP001432322">
    <property type="component" value="Unassembled WGS sequence"/>
</dbReference>
<organism evidence="1 2">
    <name type="scientific">Pristionchus fissidentatus</name>
    <dbReference type="NCBI Taxonomy" id="1538716"/>
    <lineage>
        <taxon>Eukaryota</taxon>
        <taxon>Metazoa</taxon>
        <taxon>Ecdysozoa</taxon>
        <taxon>Nematoda</taxon>
        <taxon>Chromadorea</taxon>
        <taxon>Rhabditida</taxon>
        <taxon>Rhabditina</taxon>
        <taxon>Diplogasteromorpha</taxon>
        <taxon>Diplogasteroidea</taxon>
        <taxon>Neodiplogasteridae</taxon>
        <taxon>Pristionchus</taxon>
    </lineage>
</organism>
<feature type="non-terminal residue" evidence="1">
    <location>
        <position position="69"/>
    </location>
</feature>
<keyword evidence="2" id="KW-1185">Reference proteome</keyword>
<comment type="caution">
    <text evidence="1">The sequence shown here is derived from an EMBL/GenBank/DDBJ whole genome shotgun (WGS) entry which is preliminary data.</text>
</comment>
<sequence>YLAELIGSRIKRLYISQVREDKDMSILLTVINQLKKIESLFLTRCYIQGSIPSSILSIVRRCEIGRVDY</sequence>
<dbReference type="EMBL" id="BTSY01000001">
    <property type="protein sequence ID" value="GMT10044.1"/>
    <property type="molecule type" value="Genomic_DNA"/>
</dbReference>
<accession>A0AAV5UWF2</accession>
<evidence type="ECO:0000313" key="2">
    <source>
        <dbReference type="Proteomes" id="UP001432322"/>
    </source>
</evidence>
<proteinExistence type="predicted"/>
<gene>
    <name evidence="1" type="ORF">PFISCL1PPCAC_1341</name>
</gene>
<feature type="non-terminal residue" evidence="1">
    <location>
        <position position="1"/>
    </location>
</feature>